<evidence type="ECO:0000313" key="1">
    <source>
        <dbReference type="EMBL" id="WTQ82278.1"/>
    </source>
</evidence>
<organism evidence="1 2">
    <name type="scientific">Streptomyces achromogenes</name>
    <dbReference type="NCBI Taxonomy" id="67255"/>
    <lineage>
        <taxon>Bacteria</taxon>
        <taxon>Bacillati</taxon>
        <taxon>Actinomycetota</taxon>
        <taxon>Actinomycetes</taxon>
        <taxon>Kitasatosporales</taxon>
        <taxon>Streptomycetaceae</taxon>
        <taxon>Streptomyces</taxon>
    </lineage>
</organism>
<dbReference type="EMBL" id="CP108164">
    <property type="protein sequence ID" value="WTQ82278.1"/>
    <property type="molecule type" value="Genomic_DNA"/>
</dbReference>
<sequence>MAKDGNDEASGRSGSAIDAVLVGHDLAGDSEREAVAMLAELLEDPLIG</sequence>
<dbReference type="RefSeq" id="WP_405448340.1">
    <property type="nucleotide sequence ID" value="NZ_CP108164.1"/>
</dbReference>
<evidence type="ECO:0000313" key="2">
    <source>
        <dbReference type="Proteomes" id="UP001622557"/>
    </source>
</evidence>
<gene>
    <name evidence="1" type="ORF">OG350_19105</name>
</gene>
<accession>A0ABZ1KNW2</accession>
<proteinExistence type="predicted"/>
<name>A0ABZ1KNW2_STRAH</name>
<dbReference type="Proteomes" id="UP001622557">
    <property type="component" value="Chromosome"/>
</dbReference>
<reference evidence="1 2" key="1">
    <citation type="submission" date="2022-10" db="EMBL/GenBank/DDBJ databases">
        <title>The complete genomes of actinobacterial strains from the NBC collection.</title>
        <authorList>
            <person name="Joergensen T.S."/>
            <person name="Alvarez Arevalo M."/>
            <person name="Sterndorff E.B."/>
            <person name="Faurdal D."/>
            <person name="Vuksanovic O."/>
            <person name="Mourched A.-S."/>
            <person name="Charusanti P."/>
            <person name="Shaw S."/>
            <person name="Blin K."/>
            <person name="Weber T."/>
        </authorList>
    </citation>
    <scope>NUCLEOTIDE SEQUENCE [LARGE SCALE GENOMIC DNA]</scope>
    <source>
        <strain evidence="1 2">NBC_00156</strain>
    </source>
</reference>
<dbReference type="GeneID" id="97282577"/>
<protein>
    <submittedName>
        <fullName evidence="1">Uncharacterized protein</fullName>
    </submittedName>
</protein>
<keyword evidence="2" id="KW-1185">Reference proteome</keyword>